<protein>
    <recommendedName>
        <fullName evidence="3">2TM domain-containing protein</fullName>
    </recommendedName>
</protein>
<keyword evidence="1" id="KW-0472">Membrane</keyword>
<keyword evidence="1" id="KW-0812">Transmembrane</keyword>
<evidence type="ECO:0000256" key="1">
    <source>
        <dbReference type="SAM" id="Phobius"/>
    </source>
</evidence>
<comment type="caution">
    <text evidence="2">The sequence shown here is derived from an EMBL/GenBank/DDBJ whole genome shotgun (WGS) entry which is preliminary data.</text>
</comment>
<accession>A0A0F9RVF5</accession>
<evidence type="ECO:0000313" key="2">
    <source>
        <dbReference type="EMBL" id="KKN53972.1"/>
    </source>
</evidence>
<feature type="transmembrane region" description="Helical" evidence="1">
    <location>
        <begin position="20"/>
        <end position="41"/>
    </location>
</feature>
<organism evidence="2">
    <name type="scientific">marine sediment metagenome</name>
    <dbReference type="NCBI Taxonomy" id="412755"/>
    <lineage>
        <taxon>unclassified sequences</taxon>
        <taxon>metagenomes</taxon>
        <taxon>ecological metagenomes</taxon>
    </lineage>
</organism>
<keyword evidence="1" id="KW-1133">Transmembrane helix</keyword>
<proteinExistence type="predicted"/>
<feature type="transmembrane region" description="Helical" evidence="1">
    <location>
        <begin position="47"/>
        <end position="74"/>
    </location>
</feature>
<reference evidence="2" key="1">
    <citation type="journal article" date="2015" name="Nature">
        <title>Complex archaea that bridge the gap between prokaryotes and eukaryotes.</title>
        <authorList>
            <person name="Spang A."/>
            <person name="Saw J.H."/>
            <person name="Jorgensen S.L."/>
            <person name="Zaremba-Niedzwiedzka K."/>
            <person name="Martijn J."/>
            <person name="Lind A.E."/>
            <person name="van Eijk R."/>
            <person name="Schleper C."/>
            <person name="Guy L."/>
            <person name="Ettema T.J."/>
        </authorList>
    </citation>
    <scope>NUCLEOTIDE SEQUENCE</scope>
</reference>
<dbReference type="AlphaFoldDB" id="A0A0F9RVF5"/>
<evidence type="ECO:0008006" key="3">
    <source>
        <dbReference type="Google" id="ProtNLM"/>
    </source>
</evidence>
<dbReference type="EMBL" id="LAZR01000949">
    <property type="protein sequence ID" value="KKN53972.1"/>
    <property type="molecule type" value="Genomic_DNA"/>
</dbReference>
<gene>
    <name evidence="2" type="ORF">LCGC14_0597100</name>
</gene>
<name>A0A0F9RVF5_9ZZZZ</name>
<sequence>MSIKKRLKVSKTNKRAFKWVFYILVYTTFMGILYGTVKYHFGDTHLFWGLVMSWEMFFLTLGGFGWVLITLIIFKGRKPGDWK</sequence>